<dbReference type="AlphaFoldDB" id="A0A6J6LIW6"/>
<accession>A0A6J6LIW6</accession>
<gene>
    <name evidence="1" type="ORF">UFOPK2243_01097</name>
</gene>
<sequence length="29" mass="3305">MKVETIAKFAPLTATKWVSPDLRISFLKL</sequence>
<dbReference type="EMBL" id="CAEZWL010000048">
    <property type="protein sequence ID" value="CAB4660569.1"/>
    <property type="molecule type" value="Genomic_DNA"/>
</dbReference>
<protein>
    <submittedName>
        <fullName evidence="1">Unannotated protein</fullName>
    </submittedName>
</protein>
<evidence type="ECO:0000313" key="1">
    <source>
        <dbReference type="EMBL" id="CAB4660569.1"/>
    </source>
</evidence>
<name>A0A6J6LIW6_9ZZZZ</name>
<reference evidence="1" key="1">
    <citation type="submission" date="2020-05" db="EMBL/GenBank/DDBJ databases">
        <authorList>
            <person name="Chiriac C."/>
            <person name="Salcher M."/>
            <person name="Ghai R."/>
            <person name="Kavagutti S V."/>
        </authorList>
    </citation>
    <scope>NUCLEOTIDE SEQUENCE</scope>
</reference>
<proteinExistence type="predicted"/>
<organism evidence="1">
    <name type="scientific">freshwater metagenome</name>
    <dbReference type="NCBI Taxonomy" id="449393"/>
    <lineage>
        <taxon>unclassified sequences</taxon>
        <taxon>metagenomes</taxon>
        <taxon>ecological metagenomes</taxon>
    </lineage>
</organism>